<dbReference type="InterPro" id="IPR017981">
    <property type="entry name" value="GPCR_2-like_7TM"/>
</dbReference>
<feature type="domain" description="G-protein coupled receptors family 2 profile 2" evidence="6">
    <location>
        <begin position="1"/>
        <end position="70"/>
    </location>
</feature>
<dbReference type="GO" id="GO:0008528">
    <property type="term" value="F:G protein-coupled peptide receptor activity"/>
    <property type="evidence" value="ECO:0007669"/>
    <property type="project" value="TreeGrafter"/>
</dbReference>
<dbReference type="OrthoDB" id="6022368at2759"/>
<keyword evidence="2 5" id="KW-0812">Transmembrane</keyword>
<evidence type="ECO:0000256" key="2">
    <source>
        <dbReference type="ARBA" id="ARBA00022692"/>
    </source>
</evidence>
<feature type="transmembrane region" description="Helical" evidence="5">
    <location>
        <begin position="21"/>
        <end position="40"/>
    </location>
</feature>
<dbReference type="EMBL" id="UYRU01071050">
    <property type="protein sequence ID" value="VDN20563.1"/>
    <property type="molecule type" value="Genomic_DNA"/>
</dbReference>
<dbReference type="PROSITE" id="PS50261">
    <property type="entry name" value="G_PROTEIN_RECEP_F2_4"/>
    <property type="match status" value="1"/>
</dbReference>
<dbReference type="AlphaFoldDB" id="A0A3P7MAQ2"/>
<evidence type="ECO:0000256" key="3">
    <source>
        <dbReference type="ARBA" id="ARBA00022989"/>
    </source>
</evidence>
<evidence type="ECO:0000256" key="4">
    <source>
        <dbReference type="ARBA" id="ARBA00023136"/>
    </source>
</evidence>
<dbReference type="Gene3D" id="1.20.1070.10">
    <property type="entry name" value="Rhodopsin 7-helix transmembrane proteins"/>
    <property type="match status" value="1"/>
</dbReference>
<dbReference type="PANTHER" id="PTHR45620">
    <property type="entry name" value="PDF RECEPTOR-LIKE PROTEIN-RELATED"/>
    <property type="match status" value="1"/>
</dbReference>
<dbReference type="GO" id="GO:0007188">
    <property type="term" value="P:adenylate cyclase-modulating G protein-coupled receptor signaling pathway"/>
    <property type="evidence" value="ECO:0007669"/>
    <property type="project" value="TreeGrafter"/>
</dbReference>
<keyword evidence="3 5" id="KW-1133">Transmembrane helix</keyword>
<evidence type="ECO:0000313" key="8">
    <source>
        <dbReference type="Proteomes" id="UP000281553"/>
    </source>
</evidence>
<dbReference type="GO" id="GO:0007166">
    <property type="term" value="P:cell surface receptor signaling pathway"/>
    <property type="evidence" value="ECO:0007669"/>
    <property type="project" value="InterPro"/>
</dbReference>
<dbReference type="InterPro" id="IPR050332">
    <property type="entry name" value="GPCR_2"/>
</dbReference>
<dbReference type="InterPro" id="IPR000832">
    <property type="entry name" value="GPCR_2_secretin-like"/>
</dbReference>
<accession>A0A3P7MAQ2</accession>
<feature type="transmembrane region" description="Helical" evidence="5">
    <location>
        <begin position="46"/>
        <end position="69"/>
    </location>
</feature>
<reference evidence="7 8" key="1">
    <citation type="submission" date="2018-11" db="EMBL/GenBank/DDBJ databases">
        <authorList>
            <consortium name="Pathogen Informatics"/>
        </authorList>
    </citation>
    <scope>NUCLEOTIDE SEQUENCE [LARGE SCALE GENOMIC DNA]</scope>
</reference>
<organism evidence="7 8">
    <name type="scientific">Dibothriocephalus latus</name>
    <name type="common">Fish tapeworm</name>
    <name type="synonym">Diphyllobothrium latum</name>
    <dbReference type="NCBI Taxonomy" id="60516"/>
    <lineage>
        <taxon>Eukaryota</taxon>
        <taxon>Metazoa</taxon>
        <taxon>Spiralia</taxon>
        <taxon>Lophotrochozoa</taxon>
        <taxon>Platyhelminthes</taxon>
        <taxon>Cestoda</taxon>
        <taxon>Eucestoda</taxon>
        <taxon>Diphyllobothriidea</taxon>
        <taxon>Diphyllobothriidae</taxon>
        <taxon>Dibothriocephalus</taxon>
    </lineage>
</organism>
<evidence type="ECO:0000256" key="5">
    <source>
        <dbReference type="SAM" id="Phobius"/>
    </source>
</evidence>
<evidence type="ECO:0000259" key="6">
    <source>
        <dbReference type="PROSITE" id="PS50261"/>
    </source>
</evidence>
<dbReference type="Proteomes" id="UP000281553">
    <property type="component" value="Unassembled WGS sequence"/>
</dbReference>
<evidence type="ECO:0000256" key="1">
    <source>
        <dbReference type="ARBA" id="ARBA00004141"/>
    </source>
</evidence>
<evidence type="ECO:0000313" key="7">
    <source>
        <dbReference type="EMBL" id="VDN20563.1"/>
    </source>
</evidence>
<dbReference type="Pfam" id="PF00002">
    <property type="entry name" value="7tm_2"/>
    <property type="match status" value="1"/>
</dbReference>
<dbReference type="PRINTS" id="PR00249">
    <property type="entry name" value="GPCRSECRETIN"/>
</dbReference>
<keyword evidence="4 5" id="KW-0472">Membrane</keyword>
<sequence length="114" mass="12839">MRFRLASKLSRSEPMKSLKACLMLIPLLGIPQVVFVVPYHPSVREVFNYINAVLISTQGFWVALIYCFLNEEVSCRPTFFFSRQQPNKISADTVLILSPSVLFLGPSGPEENST</sequence>
<name>A0A3P7MAQ2_DIBLA</name>
<gene>
    <name evidence="7" type="ORF">DILT_LOCUS13647</name>
</gene>
<proteinExistence type="predicted"/>
<protein>
    <recommendedName>
        <fullName evidence="6">G-protein coupled receptors family 2 profile 2 domain-containing protein</fullName>
    </recommendedName>
</protein>
<keyword evidence="8" id="KW-1185">Reference proteome</keyword>
<dbReference type="GO" id="GO:0005886">
    <property type="term" value="C:plasma membrane"/>
    <property type="evidence" value="ECO:0007669"/>
    <property type="project" value="TreeGrafter"/>
</dbReference>
<comment type="subcellular location">
    <subcellularLocation>
        <location evidence="1">Membrane</location>
        <topology evidence="1">Multi-pass membrane protein</topology>
    </subcellularLocation>
</comment>